<name>A0A1I4G6W4_9HYPH</name>
<accession>A0A1I4G6W4</accession>
<keyword evidence="2" id="KW-1185">Reference proteome</keyword>
<sequence length="58" mass="6555">MKADCLVKRMSTRSVETSREFKRIAPGALGEFISELNKLSPDPMPPFVFGNNERRDPS</sequence>
<gene>
    <name evidence="1" type="ORF">SAMN05192568_1002238</name>
</gene>
<organism evidence="1 2">
    <name type="scientific">Methylobacterium pseudosasicola</name>
    <dbReference type="NCBI Taxonomy" id="582667"/>
    <lineage>
        <taxon>Bacteria</taxon>
        <taxon>Pseudomonadati</taxon>
        <taxon>Pseudomonadota</taxon>
        <taxon>Alphaproteobacteria</taxon>
        <taxon>Hyphomicrobiales</taxon>
        <taxon>Methylobacteriaceae</taxon>
        <taxon>Methylobacterium</taxon>
    </lineage>
</organism>
<evidence type="ECO:0000313" key="1">
    <source>
        <dbReference type="EMBL" id="SFL25744.1"/>
    </source>
</evidence>
<reference evidence="2" key="1">
    <citation type="submission" date="2016-10" db="EMBL/GenBank/DDBJ databases">
        <authorList>
            <person name="Varghese N."/>
            <person name="Submissions S."/>
        </authorList>
    </citation>
    <scope>NUCLEOTIDE SEQUENCE [LARGE SCALE GENOMIC DNA]</scope>
    <source>
        <strain evidence="2">BL36</strain>
    </source>
</reference>
<dbReference type="Proteomes" id="UP000199048">
    <property type="component" value="Unassembled WGS sequence"/>
</dbReference>
<proteinExistence type="predicted"/>
<evidence type="ECO:0000313" key="2">
    <source>
        <dbReference type="Proteomes" id="UP000199048"/>
    </source>
</evidence>
<protein>
    <submittedName>
        <fullName evidence="1">Uncharacterized protein</fullName>
    </submittedName>
</protein>
<dbReference type="EMBL" id="FOTK01000002">
    <property type="protein sequence ID" value="SFL25744.1"/>
    <property type="molecule type" value="Genomic_DNA"/>
</dbReference>
<dbReference type="AlphaFoldDB" id="A0A1I4G6W4"/>